<evidence type="ECO:0000313" key="2">
    <source>
        <dbReference type="Proteomes" id="UP000647241"/>
    </source>
</evidence>
<comment type="caution">
    <text evidence="1">The sequence shown here is derived from an EMBL/GenBank/DDBJ whole genome shotgun (WGS) entry which is preliminary data.</text>
</comment>
<keyword evidence="2" id="KW-1185">Reference proteome</keyword>
<proteinExistence type="predicted"/>
<dbReference type="InterPro" id="IPR046037">
    <property type="entry name" value="DUF5995"/>
</dbReference>
<reference evidence="1" key="2">
    <citation type="submission" date="2020-09" db="EMBL/GenBank/DDBJ databases">
        <authorList>
            <person name="Sun Q."/>
            <person name="Zhou Y."/>
        </authorList>
    </citation>
    <scope>NUCLEOTIDE SEQUENCE</scope>
    <source>
        <strain evidence="1">CGMCC 1.12997</strain>
    </source>
</reference>
<dbReference type="EMBL" id="BMGT01000001">
    <property type="protein sequence ID" value="GGG62678.1"/>
    <property type="molecule type" value="Genomic_DNA"/>
</dbReference>
<dbReference type="Proteomes" id="UP000647241">
    <property type="component" value="Unassembled WGS sequence"/>
</dbReference>
<reference evidence="1" key="1">
    <citation type="journal article" date="2014" name="Int. J. Syst. Evol. Microbiol.">
        <title>Complete genome sequence of Corynebacterium casei LMG S-19264T (=DSM 44701T), isolated from a smear-ripened cheese.</title>
        <authorList>
            <consortium name="US DOE Joint Genome Institute (JGI-PGF)"/>
            <person name="Walter F."/>
            <person name="Albersmeier A."/>
            <person name="Kalinowski J."/>
            <person name="Ruckert C."/>
        </authorList>
    </citation>
    <scope>NUCLEOTIDE SEQUENCE</scope>
    <source>
        <strain evidence="1">CGMCC 1.12997</strain>
    </source>
</reference>
<evidence type="ECO:0000313" key="1">
    <source>
        <dbReference type="EMBL" id="GGG62678.1"/>
    </source>
</evidence>
<organism evidence="1 2">
    <name type="scientific">Edaphobacter dinghuensis</name>
    <dbReference type="NCBI Taxonomy" id="1560005"/>
    <lineage>
        <taxon>Bacteria</taxon>
        <taxon>Pseudomonadati</taxon>
        <taxon>Acidobacteriota</taxon>
        <taxon>Terriglobia</taxon>
        <taxon>Terriglobales</taxon>
        <taxon>Acidobacteriaceae</taxon>
        <taxon>Edaphobacter</taxon>
    </lineage>
</organism>
<accession>A0A917GZH1</accession>
<dbReference type="Pfam" id="PF19458">
    <property type="entry name" value="DUF5995"/>
    <property type="match status" value="1"/>
</dbReference>
<gene>
    <name evidence="1" type="ORF">GCM10011585_00120</name>
</gene>
<protein>
    <submittedName>
        <fullName evidence="1">Uncharacterized protein</fullName>
    </submittedName>
</protein>
<name>A0A917GZH1_9BACT</name>
<sequence length="241" mass="26336">MSVAAADQSLYAIVNGVSPQTVGDVLHVMQQIDDLLTDGDGLKWFNRLYMMVTKEVDFSPPPEGWEDADWLLRLDVVFAGFYFRAMAGFLDGSGDTPNSWCALMEARYETGIDRILFALAGMNAHINHDLALALLETNHEMNLVPDEDSPQHMDYEAVNRLLNDVTPAALQMLAVGILGLAAEDTGKIGRVLAFWNICKARDLAWDFGDSLRALSGSALTATLAVQDQMTGVVGQAILRCV</sequence>
<dbReference type="AlphaFoldDB" id="A0A917GZH1"/>
<dbReference type="RefSeq" id="WP_188552152.1">
    <property type="nucleotide sequence ID" value="NZ_BMGT01000001.1"/>
</dbReference>